<dbReference type="InterPro" id="IPR011050">
    <property type="entry name" value="Pectin_lyase_fold/virulence"/>
</dbReference>
<feature type="compositionally biased region" description="Polar residues" evidence="1">
    <location>
        <begin position="366"/>
        <end position="375"/>
    </location>
</feature>
<name>A0A7T1WQA3_9ACTN</name>
<evidence type="ECO:0000256" key="2">
    <source>
        <dbReference type="SAM" id="SignalP"/>
    </source>
</evidence>
<evidence type="ECO:0000313" key="4">
    <source>
        <dbReference type="Proteomes" id="UP000595046"/>
    </source>
</evidence>
<dbReference type="PANTHER" id="PTHR11319:SF35">
    <property type="entry name" value="OUTER MEMBRANE PROTEIN PMPC-RELATED"/>
    <property type="match status" value="1"/>
</dbReference>
<keyword evidence="2" id="KW-0732">Signal</keyword>
<feature type="region of interest" description="Disordered" evidence="1">
    <location>
        <begin position="344"/>
        <end position="375"/>
    </location>
</feature>
<proteinExistence type="predicted"/>
<dbReference type="InterPro" id="IPR012334">
    <property type="entry name" value="Pectin_lyas_fold"/>
</dbReference>
<dbReference type="RefSeq" id="WP_197350453.1">
    <property type="nucleotide sequence ID" value="NZ_CP048882.1"/>
</dbReference>
<sequence length="375" mass="37798">MTAKFRRATATAATGLGLCLTFLPAGQAQAHAPQAPTRVPCNDVAALKTAITSANTNGRGIVLAPRCTYFLTAADNADDGLPEITGNVRVSGGEGTTIRRAPGTSAFRIFHVKQGGGLSLESLTVRGGESAPVSASDGGGIYSERGTVRLTDVTVRSNTSSGLGGGIASLRGRLLLKDTTVRDNSASWGGGVGTSGTMTMRGGALSDNEVSNWGGGLANGGGTQLDHVSVDDNVTGQLGGGIATMAVNDESGPLRMNFTRVRGNIAQIDGGGMYLGADEPTTLFRSSVSRNVANGGPGKGGGIANPGVSLDLHIDAGTTGKRKQSTAAQTGFEVNLVRSAVFKNTPTDCAPPGSVPRCDAVGSAPGKNTTKPGRS</sequence>
<evidence type="ECO:0008006" key="5">
    <source>
        <dbReference type="Google" id="ProtNLM"/>
    </source>
</evidence>
<organism evidence="3 4">
    <name type="scientific">Streptomyces bathyalis</name>
    <dbReference type="NCBI Taxonomy" id="2710756"/>
    <lineage>
        <taxon>Bacteria</taxon>
        <taxon>Bacillati</taxon>
        <taxon>Actinomycetota</taxon>
        <taxon>Actinomycetes</taxon>
        <taxon>Kitasatosporales</taxon>
        <taxon>Streptomycetaceae</taxon>
        <taxon>Streptomyces</taxon>
    </lineage>
</organism>
<evidence type="ECO:0000256" key="1">
    <source>
        <dbReference type="SAM" id="MobiDB-lite"/>
    </source>
</evidence>
<keyword evidence="4" id="KW-1185">Reference proteome</keyword>
<accession>A0A7T1WQA3</accession>
<feature type="chain" id="PRO_5032775926" description="Right handed beta helix domain-containing protein" evidence="2">
    <location>
        <begin position="31"/>
        <end position="375"/>
    </location>
</feature>
<reference evidence="4" key="1">
    <citation type="submission" date="2020-02" db="EMBL/GenBank/DDBJ databases">
        <title>Streptomyces sp. ASO4wet.</title>
        <authorList>
            <person name="Risdian C."/>
            <person name="Landwehr W."/>
            <person name="Schupp P."/>
            <person name="Wink J."/>
        </authorList>
    </citation>
    <scope>NUCLEOTIDE SEQUENCE [LARGE SCALE GENOMIC DNA]</scope>
    <source>
        <strain evidence="4">ASO4wet</strain>
    </source>
</reference>
<dbReference type="PANTHER" id="PTHR11319">
    <property type="entry name" value="G PROTEIN-COUPLED RECEPTOR-RELATED"/>
    <property type="match status" value="1"/>
</dbReference>
<evidence type="ECO:0000313" key="3">
    <source>
        <dbReference type="EMBL" id="QPP06623.1"/>
    </source>
</evidence>
<dbReference type="EMBL" id="CP048882">
    <property type="protein sequence ID" value="QPP06623.1"/>
    <property type="molecule type" value="Genomic_DNA"/>
</dbReference>
<protein>
    <recommendedName>
        <fullName evidence="5">Right handed beta helix domain-containing protein</fullName>
    </recommendedName>
</protein>
<dbReference type="AlphaFoldDB" id="A0A7T1WQA3"/>
<dbReference type="KEGG" id="sbat:G4Z16_09670"/>
<gene>
    <name evidence="3" type="ORF">G4Z16_09670</name>
</gene>
<dbReference type="Gene3D" id="2.160.20.10">
    <property type="entry name" value="Single-stranded right-handed beta-helix, Pectin lyase-like"/>
    <property type="match status" value="1"/>
</dbReference>
<feature type="signal peptide" evidence="2">
    <location>
        <begin position="1"/>
        <end position="30"/>
    </location>
</feature>
<dbReference type="SUPFAM" id="SSF51126">
    <property type="entry name" value="Pectin lyase-like"/>
    <property type="match status" value="1"/>
</dbReference>
<dbReference type="Proteomes" id="UP000595046">
    <property type="component" value="Chromosome"/>
</dbReference>